<feature type="coiled-coil region" evidence="5">
    <location>
        <begin position="451"/>
        <end position="478"/>
    </location>
</feature>
<dbReference type="Proteomes" id="UP000596929">
    <property type="component" value="Unassembled WGS sequence"/>
</dbReference>
<sequence length="503" mass="55882">MSSVNSVRIPGLATGMDTDQMIKDMLTGEQSKIDKVFQNQQMVKWQQETYRDITKNVKGFYDKYFSVTSKDYILGSKSFNTITVNSSNNSVITATGSSSASNINYNFDVKRLATSKTMSASSASNGVTIKKDSTLEELGLLVDGATFKISTGEGKESKVITINKDDKVSDLINKINESFPGEVKASFSDMTGKLTISSNTTGDSSTLKIIDVEKDADGNYVNKDTSDSLSFLKMSETEGKNAEVIVMDSAGKVIKELNESKNTFNIDGITYNLNGVGQASLTSTQDVTPVVEKLESFINDYNKIMDDIYDLVTQKKSNGYPPLTEAQKKEMTEEEIKNWDKKSKEGMLRNDSELRAFMDDMKSAMLGPFESLGKSLSDIGITSVDNYNKPGQIKLDVDKFTKVLQENGDLAEKITTGVFDKVKTNMYKYVGSSTSIFAKKAGIEKTSTDLNNLYSEQIRKQEEQIKKLTSKMKTKEQQLYSKFARLEATMSKLNSQMNYFVNQ</sequence>
<evidence type="ECO:0000259" key="6">
    <source>
        <dbReference type="Pfam" id="PF02465"/>
    </source>
</evidence>
<organism evidence="8 9">
    <name type="scientific">Clostridium hominis</name>
    <dbReference type="NCBI Taxonomy" id="2763036"/>
    <lineage>
        <taxon>Bacteria</taxon>
        <taxon>Bacillati</taxon>
        <taxon>Bacillota</taxon>
        <taxon>Clostridia</taxon>
        <taxon>Eubacteriales</taxon>
        <taxon>Clostridiaceae</taxon>
        <taxon>Clostridium</taxon>
    </lineage>
</organism>
<evidence type="ECO:0000259" key="7">
    <source>
        <dbReference type="Pfam" id="PF07195"/>
    </source>
</evidence>
<dbReference type="InterPro" id="IPR010810">
    <property type="entry name" value="Flagellin_hook_IN_motif"/>
</dbReference>
<feature type="domain" description="Flagellar hook-associated protein 2 C-terminal" evidence="7">
    <location>
        <begin position="240"/>
        <end position="495"/>
    </location>
</feature>
<evidence type="ECO:0000256" key="4">
    <source>
        <dbReference type="ARBA" id="ARBA00023143"/>
    </source>
</evidence>
<dbReference type="Pfam" id="PF07196">
    <property type="entry name" value="Flagellin_IN"/>
    <property type="match status" value="1"/>
</dbReference>
<evidence type="ECO:0000256" key="2">
    <source>
        <dbReference type="ARBA" id="ARBA00011255"/>
    </source>
</evidence>
<reference evidence="8 9" key="1">
    <citation type="submission" date="2020-08" db="EMBL/GenBank/DDBJ databases">
        <title>Genome public.</title>
        <authorList>
            <person name="Liu C."/>
            <person name="Sun Q."/>
        </authorList>
    </citation>
    <scope>NUCLEOTIDE SEQUENCE [LARGE SCALE GENOMIC DNA]</scope>
    <source>
        <strain evidence="8 9">NSJ-6</strain>
    </source>
</reference>
<dbReference type="InterPro" id="IPR040026">
    <property type="entry name" value="FliD"/>
</dbReference>
<keyword evidence="8" id="KW-0966">Cell projection</keyword>
<comment type="function">
    <text evidence="5">Required for morphogenesis and for the elongation of the flagellar filament by facilitating polymerization of the flagellin monomers at the tip of growing filament. Forms a capping structure, which prevents flagellin subunits (transported through the central channel of the flagellum) from leaking out without polymerization at the distal end.</text>
</comment>
<dbReference type="Pfam" id="PF07195">
    <property type="entry name" value="FliD_C"/>
    <property type="match status" value="1"/>
</dbReference>
<dbReference type="PANTHER" id="PTHR30288">
    <property type="entry name" value="FLAGELLAR CAP/ASSEMBLY PROTEIN FLID"/>
    <property type="match status" value="1"/>
</dbReference>
<evidence type="ECO:0000256" key="1">
    <source>
        <dbReference type="ARBA" id="ARBA00009764"/>
    </source>
</evidence>
<keyword evidence="3 5" id="KW-0175">Coiled coil</keyword>
<proteinExistence type="inferred from homology"/>
<evidence type="ECO:0000313" key="8">
    <source>
        <dbReference type="EMBL" id="MBC5630939.1"/>
    </source>
</evidence>
<keyword evidence="4 5" id="KW-0975">Bacterial flagellum</keyword>
<keyword evidence="8" id="KW-0969">Cilium</keyword>
<accession>A0ABR7DHP7</accession>
<dbReference type="Pfam" id="PF02465">
    <property type="entry name" value="FliD_N"/>
    <property type="match status" value="1"/>
</dbReference>
<protein>
    <recommendedName>
        <fullName evidence="5">Flagellar hook-associated protein 2</fullName>
        <shortName evidence="5">HAP2</shortName>
    </recommendedName>
    <alternativeName>
        <fullName evidence="5">Flagellar cap protein</fullName>
    </alternativeName>
</protein>
<keyword evidence="5" id="KW-0964">Secreted</keyword>
<name>A0ABR7DHP7_9CLOT</name>
<evidence type="ECO:0000256" key="3">
    <source>
        <dbReference type="ARBA" id="ARBA00023054"/>
    </source>
</evidence>
<comment type="similarity">
    <text evidence="1 5">Belongs to the FliD family.</text>
</comment>
<comment type="subunit">
    <text evidence="2 5">Homopentamer.</text>
</comment>
<evidence type="ECO:0000313" key="9">
    <source>
        <dbReference type="Proteomes" id="UP000596929"/>
    </source>
</evidence>
<keyword evidence="9" id="KW-1185">Reference proteome</keyword>
<dbReference type="EMBL" id="JACOOO010000047">
    <property type="protein sequence ID" value="MBC5630939.1"/>
    <property type="molecule type" value="Genomic_DNA"/>
</dbReference>
<evidence type="ECO:0000256" key="5">
    <source>
        <dbReference type="RuleBase" id="RU362066"/>
    </source>
</evidence>
<dbReference type="RefSeq" id="WP_186861085.1">
    <property type="nucleotide sequence ID" value="NZ_JACOOO010000047.1"/>
</dbReference>
<dbReference type="InterPro" id="IPR003481">
    <property type="entry name" value="FliD_N"/>
</dbReference>
<dbReference type="InterPro" id="IPR010809">
    <property type="entry name" value="FliD_C"/>
</dbReference>
<gene>
    <name evidence="8" type="primary">fliD</name>
    <name evidence="8" type="ORF">H8S20_19105</name>
</gene>
<keyword evidence="8" id="KW-0282">Flagellum</keyword>
<feature type="domain" description="Flagellar hook-associated protein 2 N-terminal" evidence="6">
    <location>
        <begin position="14"/>
        <end position="115"/>
    </location>
</feature>
<comment type="caution">
    <text evidence="8">The sequence shown here is derived from an EMBL/GenBank/DDBJ whole genome shotgun (WGS) entry which is preliminary data.</text>
</comment>
<comment type="subcellular location">
    <subcellularLocation>
        <location evidence="5">Secreted</location>
    </subcellularLocation>
    <subcellularLocation>
        <location evidence="5">Bacterial flagellum</location>
    </subcellularLocation>
</comment>
<dbReference type="PANTHER" id="PTHR30288:SF0">
    <property type="entry name" value="FLAGELLAR HOOK-ASSOCIATED PROTEIN 2"/>
    <property type="match status" value="1"/>
</dbReference>